<name>A0ABQ8GWU1_9ROSI</name>
<gene>
    <name evidence="1" type="ORF">JRO89_XSUnG0228400</name>
</gene>
<proteinExistence type="predicted"/>
<evidence type="ECO:0000313" key="2">
    <source>
        <dbReference type="Proteomes" id="UP000827721"/>
    </source>
</evidence>
<evidence type="ECO:0008006" key="3">
    <source>
        <dbReference type="Google" id="ProtNLM"/>
    </source>
</evidence>
<reference evidence="1 2" key="1">
    <citation type="submission" date="2021-02" db="EMBL/GenBank/DDBJ databases">
        <title>Plant Genome Project.</title>
        <authorList>
            <person name="Zhang R.-G."/>
        </authorList>
    </citation>
    <scope>NUCLEOTIDE SEQUENCE [LARGE SCALE GENOMIC DNA]</scope>
    <source>
        <tissue evidence="1">Leaves</tissue>
    </source>
</reference>
<comment type="caution">
    <text evidence="1">The sequence shown here is derived from an EMBL/GenBank/DDBJ whole genome shotgun (WGS) entry which is preliminary data.</text>
</comment>
<protein>
    <recommendedName>
        <fullName evidence="3">Phytocyanin domain-containing protein</fullName>
    </recommendedName>
</protein>
<dbReference type="Gene3D" id="2.60.40.420">
    <property type="entry name" value="Cupredoxins - blue copper proteins"/>
    <property type="match status" value="1"/>
</dbReference>
<dbReference type="InterPro" id="IPR008972">
    <property type="entry name" value="Cupredoxin"/>
</dbReference>
<evidence type="ECO:0000313" key="1">
    <source>
        <dbReference type="EMBL" id="KAH7510997.1"/>
    </source>
</evidence>
<dbReference type="EMBL" id="JAFEMO010000659">
    <property type="protein sequence ID" value="KAH7510997.1"/>
    <property type="molecule type" value="Genomic_DNA"/>
</dbReference>
<keyword evidence="2" id="KW-1185">Reference proteome</keyword>
<organism evidence="1 2">
    <name type="scientific">Xanthoceras sorbifolium</name>
    <dbReference type="NCBI Taxonomy" id="99658"/>
    <lineage>
        <taxon>Eukaryota</taxon>
        <taxon>Viridiplantae</taxon>
        <taxon>Streptophyta</taxon>
        <taxon>Embryophyta</taxon>
        <taxon>Tracheophyta</taxon>
        <taxon>Spermatophyta</taxon>
        <taxon>Magnoliopsida</taxon>
        <taxon>eudicotyledons</taxon>
        <taxon>Gunneridae</taxon>
        <taxon>Pentapetalae</taxon>
        <taxon>rosids</taxon>
        <taxon>malvids</taxon>
        <taxon>Sapindales</taxon>
        <taxon>Sapindaceae</taxon>
        <taxon>Xanthoceroideae</taxon>
        <taxon>Xanthoceras</taxon>
    </lineage>
</organism>
<sequence>MISSYSTGKDLISLNAPGYYYFVGANHCEDGLKFEIRVSRAHHNCQGAADSGGFGPGGFGPEGFGPGGFGPGTMYKPGDFSVSLSSHCYDAQLVTNLVLIGGVLAYYAIAY</sequence>
<dbReference type="Proteomes" id="UP000827721">
    <property type="component" value="Unassembled WGS sequence"/>
</dbReference>
<accession>A0ABQ8GWU1</accession>